<dbReference type="Gene3D" id="3.90.79.10">
    <property type="entry name" value="Nucleoside Triphosphate Pyrophosphohydrolase"/>
    <property type="match status" value="1"/>
</dbReference>
<dbReference type="PROSITE" id="PS00893">
    <property type="entry name" value="NUDIX_BOX"/>
    <property type="match status" value="1"/>
</dbReference>
<dbReference type="InterPro" id="IPR020084">
    <property type="entry name" value="NUDIX_hydrolase_CS"/>
</dbReference>
<dbReference type="AlphaFoldDB" id="A0A1M6RTY7"/>
<dbReference type="EMBL" id="FQZF01000046">
    <property type="protein sequence ID" value="SHK35884.1"/>
    <property type="molecule type" value="Genomic_DNA"/>
</dbReference>
<dbReference type="RefSeq" id="WP_073139887.1">
    <property type="nucleotide sequence ID" value="NZ_FQZF01000046.1"/>
</dbReference>
<dbReference type="InterPro" id="IPR015797">
    <property type="entry name" value="NUDIX_hydrolase-like_dom_sf"/>
</dbReference>
<organism evidence="12 13">
    <name type="scientific">Muricoccus roseus</name>
    <dbReference type="NCBI Taxonomy" id="198092"/>
    <lineage>
        <taxon>Bacteria</taxon>
        <taxon>Pseudomonadati</taxon>
        <taxon>Pseudomonadota</taxon>
        <taxon>Alphaproteobacteria</taxon>
        <taxon>Acetobacterales</taxon>
        <taxon>Roseomonadaceae</taxon>
        <taxon>Muricoccus</taxon>
    </lineage>
</organism>
<dbReference type="PANTHER" id="PTHR42904">
    <property type="entry name" value="NUDIX HYDROLASE, NUDC SUBFAMILY"/>
    <property type="match status" value="1"/>
</dbReference>
<evidence type="ECO:0000256" key="7">
    <source>
        <dbReference type="ARBA" id="ARBA00022842"/>
    </source>
</evidence>
<evidence type="ECO:0000256" key="3">
    <source>
        <dbReference type="ARBA" id="ARBA00009595"/>
    </source>
</evidence>
<evidence type="ECO:0000313" key="13">
    <source>
        <dbReference type="Proteomes" id="UP000184387"/>
    </source>
</evidence>
<dbReference type="NCBIfam" id="NF001299">
    <property type="entry name" value="PRK00241.1"/>
    <property type="match status" value="1"/>
</dbReference>
<evidence type="ECO:0000256" key="9">
    <source>
        <dbReference type="ARBA" id="ARBA00023679"/>
    </source>
</evidence>
<dbReference type="Pfam" id="PF09297">
    <property type="entry name" value="Zn_ribbon_NUD"/>
    <property type="match status" value="1"/>
</dbReference>
<dbReference type="Pfam" id="PF09296">
    <property type="entry name" value="NUDIX-like"/>
    <property type="match status" value="1"/>
</dbReference>
<dbReference type="GO" id="GO:0035529">
    <property type="term" value="F:NADH pyrophosphatase activity"/>
    <property type="evidence" value="ECO:0007669"/>
    <property type="project" value="TreeGrafter"/>
</dbReference>
<dbReference type="PROSITE" id="PS51462">
    <property type="entry name" value="NUDIX"/>
    <property type="match status" value="1"/>
</dbReference>
<accession>A0A1M6RTY7</accession>
<evidence type="ECO:0000256" key="5">
    <source>
        <dbReference type="ARBA" id="ARBA00022723"/>
    </source>
</evidence>
<comment type="cofactor">
    <cofactor evidence="1">
        <name>Mg(2+)</name>
        <dbReference type="ChEBI" id="CHEBI:18420"/>
    </cofactor>
</comment>
<proteinExistence type="inferred from homology"/>
<dbReference type="InterPro" id="IPR049734">
    <property type="entry name" value="NudC-like_C"/>
</dbReference>
<dbReference type="EC" id="3.6.1.22" evidence="4"/>
<dbReference type="Proteomes" id="UP000184387">
    <property type="component" value="Unassembled WGS sequence"/>
</dbReference>
<evidence type="ECO:0000313" key="12">
    <source>
        <dbReference type="EMBL" id="SHK35884.1"/>
    </source>
</evidence>
<dbReference type="GO" id="GO:0046872">
    <property type="term" value="F:metal ion binding"/>
    <property type="evidence" value="ECO:0007669"/>
    <property type="project" value="UniProtKB-KW"/>
</dbReference>
<dbReference type="InterPro" id="IPR020476">
    <property type="entry name" value="Nudix_hydrolase"/>
</dbReference>
<sequence>MLSLPASRPNAYTGSPLDRVSDRREDTAFVTAALAAPDSLVIPVWRSKNLLRGTESGAPDAVLLTREAAEAVLMAGGPWALLGLREGTPVFAVDCSAAEDPLPLLPQGFGEFHDLRAVAGLLPPGEASMLAHARGLMHWRTRHRFCGVCGHGCEPRSAGNAMACTNCNAQHFPRTDPAVIMLVVDGERCLLGHSTRFPNTTMYSTLAGFVEPGESLEEAVRREVQEETGVRVGQAWYHSSQPWPFPASIMLGFHAEALSHEITVDPAELRDARWFTRDEIRNHHNAGFSLPRIDSIARRLIEDWLEATP</sequence>
<dbReference type="GO" id="GO:0005829">
    <property type="term" value="C:cytosol"/>
    <property type="evidence" value="ECO:0007669"/>
    <property type="project" value="TreeGrafter"/>
</dbReference>
<evidence type="ECO:0000256" key="6">
    <source>
        <dbReference type="ARBA" id="ARBA00022801"/>
    </source>
</evidence>
<dbReference type="CDD" id="cd03429">
    <property type="entry name" value="NUDIX_NADH_pyrophosphatase_Nudt13"/>
    <property type="match status" value="1"/>
</dbReference>
<keyword evidence="13" id="KW-1185">Reference proteome</keyword>
<dbReference type="InterPro" id="IPR050241">
    <property type="entry name" value="NAD-cap_RNA_hydrolase_NudC"/>
</dbReference>
<name>A0A1M6RTY7_9PROT</name>
<feature type="domain" description="Nudix hydrolase" evidence="11">
    <location>
        <begin position="173"/>
        <end position="302"/>
    </location>
</feature>
<dbReference type="PANTHER" id="PTHR42904:SF6">
    <property type="entry name" value="NAD-CAPPED RNA HYDROLASE NUDT12"/>
    <property type="match status" value="1"/>
</dbReference>
<dbReference type="PRINTS" id="PR00502">
    <property type="entry name" value="NUDIXFAMILY"/>
</dbReference>
<evidence type="ECO:0000259" key="11">
    <source>
        <dbReference type="PROSITE" id="PS51462"/>
    </source>
</evidence>
<reference evidence="12 13" key="1">
    <citation type="submission" date="2016-11" db="EMBL/GenBank/DDBJ databases">
        <authorList>
            <person name="Jaros S."/>
            <person name="Januszkiewicz K."/>
            <person name="Wedrychowicz H."/>
        </authorList>
    </citation>
    <scope>NUCLEOTIDE SEQUENCE [LARGE SCALE GENOMIC DNA]</scope>
    <source>
        <strain evidence="12 13">DSM 14916</strain>
    </source>
</reference>
<keyword evidence="7" id="KW-0460">Magnesium</keyword>
<evidence type="ECO:0000256" key="4">
    <source>
        <dbReference type="ARBA" id="ARBA00012381"/>
    </source>
</evidence>
<dbReference type="SUPFAM" id="SSF55811">
    <property type="entry name" value="Nudix"/>
    <property type="match status" value="1"/>
</dbReference>
<evidence type="ECO:0000256" key="8">
    <source>
        <dbReference type="ARBA" id="ARBA00023027"/>
    </source>
</evidence>
<keyword evidence="8" id="KW-0520">NAD</keyword>
<evidence type="ECO:0000256" key="10">
    <source>
        <dbReference type="RuleBase" id="RU003476"/>
    </source>
</evidence>
<dbReference type="Gene3D" id="3.90.79.20">
    <property type="match status" value="1"/>
</dbReference>
<keyword evidence="6 10" id="KW-0378">Hydrolase</keyword>
<evidence type="ECO:0000256" key="1">
    <source>
        <dbReference type="ARBA" id="ARBA00001946"/>
    </source>
</evidence>
<dbReference type="STRING" id="198092.SAMN02745194_04760"/>
<dbReference type="OrthoDB" id="9791656at2"/>
<keyword evidence="5" id="KW-0479">Metal-binding</keyword>
<gene>
    <name evidence="12" type="ORF">SAMN02745194_04760</name>
</gene>
<dbReference type="GO" id="GO:0006742">
    <property type="term" value="P:NADP+ catabolic process"/>
    <property type="evidence" value="ECO:0007669"/>
    <property type="project" value="TreeGrafter"/>
</dbReference>
<dbReference type="GO" id="GO:0019677">
    <property type="term" value="P:NAD+ catabolic process"/>
    <property type="evidence" value="ECO:0007669"/>
    <property type="project" value="TreeGrafter"/>
</dbReference>
<comment type="cofactor">
    <cofactor evidence="2">
        <name>Zn(2+)</name>
        <dbReference type="ChEBI" id="CHEBI:29105"/>
    </cofactor>
</comment>
<dbReference type="Pfam" id="PF00293">
    <property type="entry name" value="NUDIX"/>
    <property type="match status" value="1"/>
</dbReference>
<dbReference type="InterPro" id="IPR015376">
    <property type="entry name" value="Znr_NADH_PPase"/>
</dbReference>
<protein>
    <recommendedName>
        <fullName evidence="4">NAD(+) diphosphatase</fullName>
        <ecNumber evidence="4">3.6.1.22</ecNumber>
    </recommendedName>
</protein>
<comment type="catalytic activity">
    <reaction evidence="9">
        <text>a 5'-end NAD(+)-phospho-ribonucleoside in mRNA + H2O = a 5'-end phospho-adenosine-phospho-ribonucleoside in mRNA + beta-nicotinamide D-ribonucleotide + 2 H(+)</text>
        <dbReference type="Rhea" id="RHEA:60876"/>
        <dbReference type="Rhea" id="RHEA-COMP:15698"/>
        <dbReference type="Rhea" id="RHEA-COMP:15719"/>
        <dbReference type="ChEBI" id="CHEBI:14649"/>
        <dbReference type="ChEBI" id="CHEBI:15377"/>
        <dbReference type="ChEBI" id="CHEBI:15378"/>
        <dbReference type="ChEBI" id="CHEBI:144029"/>
        <dbReference type="ChEBI" id="CHEBI:144051"/>
    </reaction>
    <physiologicalReaction direction="left-to-right" evidence="9">
        <dbReference type="Rhea" id="RHEA:60877"/>
    </physiologicalReaction>
</comment>
<dbReference type="InterPro" id="IPR000086">
    <property type="entry name" value="NUDIX_hydrolase_dom"/>
</dbReference>
<comment type="similarity">
    <text evidence="3">Belongs to the Nudix hydrolase family. NudC subfamily.</text>
</comment>
<dbReference type="InterPro" id="IPR015375">
    <property type="entry name" value="NADH_PPase-like_N"/>
</dbReference>
<evidence type="ECO:0000256" key="2">
    <source>
        <dbReference type="ARBA" id="ARBA00001947"/>
    </source>
</evidence>